<dbReference type="Gene3D" id="3.40.50.300">
    <property type="entry name" value="P-loop containing nucleotide triphosphate hydrolases"/>
    <property type="match status" value="1"/>
</dbReference>
<feature type="region of interest" description="Disordered" evidence="5">
    <location>
        <begin position="1"/>
        <end position="33"/>
    </location>
</feature>
<sequence length="256" mass="26432">MPFPTPRRDSVSAPAASAPTSSGPGPASAPFATGVGAESAGGLALRGAVVRRGEVLALDGVSLDLVPGEVTCLFGPNGSGKSTLLAAVAGILPLTGGRIERRPADARLALVPQAPPIPERMPLTVRAAVAMGCWGDLGLLRPLTRTHKRRVGEVMELLGIADLADRQLSAVSGGQRQRVLVAQALVSRPAILLMDEPTAAADARSTRIIHDAAAQAAREGALVLIVSHDEEARRIADRCLTLEAGRVVADERGTPR</sequence>
<evidence type="ECO:0000313" key="8">
    <source>
        <dbReference type="Proteomes" id="UP000184390"/>
    </source>
</evidence>
<feature type="compositionally biased region" description="Low complexity" evidence="5">
    <location>
        <begin position="12"/>
        <end position="33"/>
    </location>
</feature>
<keyword evidence="8" id="KW-1185">Reference proteome</keyword>
<protein>
    <submittedName>
        <fullName evidence="7">Zinc/manganese transport system ATP-binding protein</fullName>
    </submittedName>
</protein>
<dbReference type="PANTHER" id="PTHR42734:SF5">
    <property type="entry name" value="IRON TRANSPORT SYSTEM ATP-BINDING PROTEIN HI_0361-RELATED"/>
    <property type="match status" value="1"/>
</dbReference>
<dbReference type="InterPro" id="IPR017871">
    <property type="entry name" value="ABC_transporter-like_CS"/>
</dbReference>
<comment type="caution">
    <text evidence="7">The sequence shown here is derived from an EMBL/GenBank/DDBJ whole genome shotgun (WGS) entry which is preliminary data.</text>
</comment>
<dbReference type="RefSeq" id="WP_143163792.1">
    <property type="nucleotide sequence ID" value="NZ_FQYL01000001.1"/>
</dbReference>
<dbReference type="InterPro" id="IPR003593">
    <property type="entry name" value="AAA+_ATPase"/>
</dbReference>
<gene>
    <name evidence="7" type="ORF">SAMN05216246_10123</name>
</gene>
<keyword evidence="2" id="KW-0813">Transport</keyword>
<dbReference type="PROSITE" id="PS00211">
    <property type="entry name" value="ABC_TRANSPORTER_1"/>
    <property type="match status" value="1"/>
</dbReference>
<comment type="similarity">
    <text evidence="1">Belongs to the ABC transporter superfamily.</text>
</comment>
<dbReference type="EMBL" id="FQYL01000001">
    <property type="protein sequence ID" value="SHI28665.1"/>
    <property type="molecule type" value="Genomic_DNA"/>
</dbReference>
<dbReference type="InterPro" id="IPR050153">
    <property type="entry name" value="Metal_Ion_Import_ABC"/>
</dbReference>
<dbReference type="SMART" id="SM00382">
    <property type="entry name" value="AAA"/>
    <property type="match status" value="1"/>
</dbReference>
<dbReference type="InterPro" id="IPR003439">
    <property type="entry name" value="ABC_transporter-like_ATP-bd"/>
</dbReference>
<dbReference type="PROSITE" id="PS50893">
    <property type="entry name" value="ABC_TRANSPORTER_2"/>
    <property type="match status" value="1"/>
</dbReference>
<keyword evidence="4 7" id="KW-0067">ATP-binding</keyword>
<proteinExistence type="inferred from homology"/>
<evidence type="ECO:0000256" key="3">
    <source>
        <dbReference type="ARBA" id="ARBA00022741"/>
    </source>
</evidence>
<dbReference type="Pfam" id="PF00005">
    <property type="entry name" value="ABC_tran"/>
    <property type="match status" value="1"/>
</dbReference>
<evidence type="ECO:0000313" key="7">
    <source>
        <dbReference type="EMBL" id="SHI28665.1"/>
    </source>
</evidence>
<feature type="compositionally biased region" description="Basic and acidic residues" evidence="5">
    <location>
        <begin position="1"/>
        <end position="10"/>
    </location>
</feature>
<reference evidence="7 8" key="1">
    <citation type="submission" date="2016-11" db="EMBL/GenBank/DDBJ databases">
        <authorList>
            <person name="Varghese N."/>
            <person name="Submissions S."/>
        </authorList>
    </citation>
    <scope>NUCLEOTIDE SEQUENCE [LARGE SCALE GENOMIC DNA]</scope>
    <source>
        <strain evidence="7 8">PA</strain>
    </source>
</reference>
<evidence type="ECO:0000256" key="5">
    <source>
        <dbReference type="SAM" id="MobiDB-lite"/>
    </source>
</evidence>
<dbReference type="SUPFAM" id="SSF52540">
    <property type="entry name" value="P-loop containing nucleoside triphosphate hydrolases"/>
    <property type="match status" value="1"/>
</dbReference>
<name>A0ABY1HXV1_9ACTO</name>
<dbReference type="PANTHER" id="PTHR42734">
    <property type="entry name" value="METAL TRANSPORT SYSTEM ATP-BINDING PROTEIN TM_0124-RELATED"/>
    <property type="match status" value="1"/>
</dbReference>
<dbReference type="InterPro" id="IPR027417">
    <property type="entry name" value="P-loop_NTPase"/>
</dbReference>
<accession>A0ABY1HXV1</accession>
<evidence type="ECO:0000256" key="2">
    <source>
        <dbReference type="ARBA" id="ARBA00022448"/>
    </source>
</evidence>
<evidence type="ECO:0000256" key="1">
    <source>
        <dbReference type="ARBA" id="ARBA00005417"/>
    </source>
</evidence>
<feature type="domain" description="ABC transporter" evidence="6">
    <location>
        <begin position="43"/>
        <end position="256"/>
    </location>
</feature>
<keyword evidence="3" id="KW-0547">Nucleotide-binding</keyword>
<dbReference type="GO" id="GO:0005524">
    <property type="term" value="F:ATP binding"/>
    <property type="evidence" value="ECO:0007669"/>
    <property type="project" value="UniProtKB-KW"/>
</dbReference>
<organism evidence="7 8">
    <name type="scientific">Actinomyces denticolens</name>
    <dbReference type="NCBI Taxonomy" id="52767"/>
    <lineage>
        <taxon>Bacteria</taxon>
        <taxon>Bacillati</taxon>
        <taxon>Actinomycetota</taxon>
        <taxon>Actinomycetes</taxon>
        <taxon>Actinomycetales</taxon>
        <taxon>Actinomycetaceae</taxon>
        <taxon>Actinomyces</taxon>
    </lineage>
</organism>
<dbReference type="Proteomes" id="UP000184390">
    <property type="component" value="Unassembled WGS sequence"/>
</dbReference>
<evidence type="ECO:0000259" key="6">
    <source>
        <dbReference type="PROSITE" id="PS50893"/>
    </source>
</evidence>
<evidence type="ECO:0000256" key="4">
    <source>
        <dbReference type="ARBA" id="ARBA00022840"/>
    </source>
</evidence>